<dbReference type="InterPro" id="IPR051395">
    <property type="entry name" value="Cytochrome_c_Peroxidase/MauG"/>
</dbReference>
<sequence length="514" mass="55162">MIFLRWRRFAAPARLAAGICLVAGASAAAAQTRALDHRHDLTTADREKAAKVLAAPENFAVPEPFEDMPGGAATSRKRINRDAFSHPSANLSFEEQQTFRVGNGIFRKFWVSAPSSTQASDGLGPLYNARSCQGCHLKDGRGAPPQPGEPAVSLFLRLSVPPVTEEERQALADRQVATLPEPVYGGQFQTFAVPGLAPEGELRITYEDLPVALSGGETVVLQKPRYEAANLAYGPMRPDTMISPRVAPQMIGLGLLEAIHPADLEALADPDDADGNGISGRLSLVRDPASGELVPGRFGWKATMPDVRAQSAAAFSGDIGISTPEHPDPYGDCTAAQTACRALPTGGQDRLGETEAPGPVMDLVTFYSENLAVPARRDMADPDVLRGKEVFYGTGCASCHVPKYVTRKDAKNPAHSFQLIWPYTDLLLHDMGEGLADNRPDGDAGGREWRTAPLWGIGLTQTVSGHTRFLHDGRARSLLEAVLWHGGEAQAARDAVVAMPPEDRAALIRFLESL</sequence>
<dbReference type="AlphaFoldDB" id="A0A0K6I2C7"/>
<gene>
    <name evidence="7" type="ORF">Ga0061067_10763</name>
</gene>
<evidence type="ECO:0000256" key="4">
    <source>
        <dbReference type="PROSITE-ProRule" id="PRU00433"/>
    </source>
</evidence>
<evidence type="ECO:0000256" key="5">
    <source>
        <dbReference type="SAM" id="SignalP"/>
    </source>
</evidence>
<reference evidence="8" key="1">
    <citation type="submission" date="2015-08" db="EMBL/GenBank/DDBJ databases">
        <authorList>
            <person name="Varghese N."/>
        </authorList>
    </citation>
    <scope>NUCLEOTIDE SEQUENCE [LARGE SCALE GENOMIC DNA]</scope>
    <source>
        <strain evidence="8">DSM 23407</strain>
    </source>
</reference>
<keyword evidence="5" id="KW-0732">Signal</keyword>
<dbReference type="PANTHER" id="PTHR30600:SF4">
    <property type="entry name" value="CYTOCHROME C DOMAIN-CONTAINING PROTEIN"/>
    <property type="match status" value="1"/>
</dbReference>
<protein>
    <submittedName>
        <fullName evidence="7">Uncharacterized conserved protein with two CxxC motifs, DUF1111 family</fullName>
    </submittedName>
</protein>
<keyword evidence="3 4" id="KW-0408">Iron</keyword>
<dbReference type="Proteomes" id="UP000183900">
    <property type="component" value="Unassembled WGS sequence"/>
</dbReference>
<dbReference type="PANTHER" id="PTHR30600">
    <property type="entry name" value="CYTOCHROME C PEROXIDASE-RELATED"/>
    <property type="match status" value="1"/>
</dbReference>
<keyword evidence="2 4" id="KW-0479">Metal-binding</keyword>
<dbReference type="GO" id="GO:0046872">
    <property type="term" value="F:metal ion binding"/>
    <property type="evidence" value="ECO:0007669"/>
    <property type="project" value="UniProtKB-KW"/>
</dbReference>
<keyword evidence="1 4" id="KW-0349">Heme</keyword>
<dbReference type="InterPro" id="IPR010538">
    <property type="entry name" value="DHOR"/>
</dbReference>
<dbReference type="InterPro" id="IPR009056">
    <property type="entry name" value="Cyt_c-like_dom"/>
</dbReference>
<feature type="signal peptide" evidence="5">
    <location>
        <begin position="1"/>
        <end position="30"/>
    </location>
</feature>
<dbReference type="GO" id="GO:0009055">
    <property type="term" value="F:electron transfer activity"/>
    <property type="evidence" value="ECO:0007669"/>
    <property type="project" value="InterPro"/>
</dbReference>
<dbReference type="Gene3D" id="1.10.760.10">
    <property type="entry name" value="Cytochrome c-like domain"/>
    <property type="match status" value="1"/>
</dbReference>
<dbReference type="InterPro" id="IPR036909">
    <property type="entry name" value="Cyt_c-like_dom_sf"/>
</dbReference>
<organism evidence="7 8">
    <name type="scientific">Pannonibacter indicus</name>
    <dbReference type="NCBI Taxonomy" id="466044"/>
    <lineage>
        <taxon>Bacteria</taxon>
        <taxon>Pseudomonadati</taxon>
        <taxon>Pseudomonadota</taxon>
        <taxon>Alphaproteobacteria</taxon>
        <taxon>Hyphomicrobiales</taxon>
        <taxon>Stappiaceae</taxon>
        <taxon>Pannonibacter</taxon>
    </lineage>
</organism>
<proteinExistence type="predicted"/>
<evidence type="ECO:0000256" key="3">
    <source>
        <dbReference type="ARBA" id="ARBA00023004"/>
    </source>
</evidence>
<evidence type="ECO:0000313" key="8">
    <source>
        <dbReference type="Proteomes" id="UP000183900"/>
    </source>
</evidence>
<dbReference type="EMBL" id="CYHE01000007">
    <property type="protein sequence ID" value="CUA97231.1"/>
    <property type="molecule type" value="Genomic_DNA"/>
</dbReference>
<dbReference type="PIRSF" id="PIRSF028099">
    <property type="entry name" value="DUF1111"/>
    <property type="match status" value="1"/>
</dbReference>
<evidence type="ECO:0000259" key="6">
    <source>
        <dbReference type="PROSITE" id="PS51007"/>
    </source>
</evidence>
<dbReference type="RefSeq" id="WP_055455937.1">
    <property type="nucleotide sequence ID" value="NZ_CYHE01000007.1"/>
</dbReference>
<dbReference type="SUPFAM" id="SSF46626">
    <property type="entry name" value="Cytochrome c"/>
    <property type="match status" value="1"/>
</dbReference>
<dbReference type="GO" id="GO:0004130">
    <property type="term" value="F:cytochrome-c peroxidase activity"/>
    <property type="evidence" value="ECO:0007669"/>
    <property type="project" value="TreeGrafter"/>
</dbReference>
<dbReference type="Pfam" id="PF06537">
    <property type="entry name" value="DHOR"/>
    <property type="match status" value="1"/>
</dbReference>
<accession>A0A0K6I2C7</accession>
<evidence type="ECO:0000313" key="7">
    <source>
        <dbReference type="EMBL" id="CUA97231.1"/>
    </source>
</evidence>
<evidence type="ECO:0000256" key="2">
    <source>
        <dbReference type="ARBA" id="ARBA00022723"/>
    </source>
</evidence>
<keyword evidence="8" id="KW-1185">Reference proteome</keyword>
<name>A0A0K6I2C7_9HYPH</name>
<dbReference type="OrthoDB" id="9805202at2"/>
<dbReference type="PROSITE" id="PS51007">
    <property type="entry name" value="CYTC"/>
    <property type="match status" value="1"/>
</dbReference>
<feature type="chain" id="PRO_5005504775" evidence="5">
    <location>
        <begin position="31"/>
        <end position="514"/>
    </location>
</feature>
<evidence type="ECO:0000256" key="1">
    <source>
        <dbReference type="ARBA" id="ARBA00022617"/>
    </source>
</evidence>
<feature type="domain" description="Cytochrome c" evidence="6">
    <location>
        <begin position="382"/>
        <end position="514"/>
    </location>
</feature>
<dbReference type="GO" id="GO:0020037">
    <property type="term" value="F:heme binding"/>
    <property type="evidence" value="ECO:0007669"/>
    <property type="project" value="InterPro"/>
</dbReference>